<evidence type="ECO:0000313" key="2">
    <source>
        <dbReference type="Proteomes" id="UP000540656"/>
    </source>
</evidence>
<evidence type="ECO:0000313" key="1">
    <source>
        <dbReference type="EMBL" id="NYG59784.1"/>
    </source>
</evidence>
<reference evidence="1 2" key="1">
    <citation type="submission" date="2020-07" db="EMBL/GenBank/DDBJ databases">
        <title>Sequencing the genomes of 1000 actinobacteria strains.</title>
        <authorList>
            <person name="Klenk H.-P."/>
        </authorList>
    </citation>
    <scope>NUCLEOTIDE SEQUENCE [LARGE SCALE GENOMIC DNA]</scope>
    <source>
        <strain evidence="1 2">DSM 23819</strain>
    </source>
</reference>
<dbReference type="RefSeq" id="WP_179502800.1">
    <property type="nucleotide sequence ID" value="NZ_JACCAA010000001.1"/>
</dbReference>
<dbReference type="Proteomes" id="UP000540656">
    <property type="component" value="Unassembled WGS sequence"/>
</dbReference>
<comment type="caution">
    <text evidence="1">The sequence shown here is derived from an EMBL/GenBank/DDBJ whole genome shotgun (WGS) entry which is preliminary data.</text>
</comment>
<keyword evidence="2" id="KW-1185">Reference proteome</keyword>
<dbReference type="AlphaFoldDB" id="A0A7Y9S4V8"/>
<accession>A0A7Y9S4V8</accession>
<gene>
    <name evidence="1" type="ORF">BJ980_002707</name>
</gene>
<dbReference type="EMBL" id="JACCAA010000001">
    <property type="protein sequence ID" value="NYG59784.1"/>
    <property type="molecule type" value="Genomic_DNA"/>
</dbReference>
<protein>
    <submittedName>
        <fullName evidence="1">Uncharacterized protein</fullName>
    </submittedName>
</protein>
<proteinExistence type="predicted"/>
<name>A0A7Y9S4V8_9ACTN</name>
<sequence length="172" mass="18439">MTTWIAEALGVIGPSASPLAVAKSIWAQHEQEIRASGDLLYTWQLDLQTAAAAMISAGTLALADGEWSLTDTTPPPPARRRTWDDDEITVIVEGYLALLQAEHGGSSVRRRDVVTDLVAQTNRSLEQVEGLLANVSQVVQELGFVPLSSYPPKSNVPAGVRPVVRTALGSLR</sequence>
<organism evidence="1 2">
    <name type="scientific">Nocardioides daedukensis</name>
    <dbReference type="NCBI Taxonomy" id="634462"/>
    <lineage>
        <taxon>Bacteria</taxon>
        <taxon>Bacillati</taxon>
        <taxon>Actinomycetota</taxon>
        <taxon>Actinomycetes</taxon>
        <taxon>Propionibacteriales</taxon>
        <taxon>Nocardioidaceae</taxon>
        <taxon>Nocardioides</taxon>
    </lineage>
</organism>